<organism evidence="1 2">
    <name type="scientific">Roseibium sediminicola</name>
    <dbReference type="NCBI Taxonomy" id="2933272"/>
    <lineage>
        <taxon>Bacteria</taxon>
        <taxon>Pseudomonadati</taxon>
        <taxon>Pseudomonadota</taxon>
        <taxon>Alphaproteobacteria</taxon>
        <taxon>Hyphomicrobiales</taxon>
        <taxon>Stappiaceae</taxon>
        <taxon>Roseibium</taxon>
    </lineage>
</organism>
<name>A0ABT0GVE8_9HYPH</name>
<dbReference type="EMBL" id="JALNMJ010000009">
    <property type="protein sequence ID" value="MCK7613412.1"/>
    <property type="molecule type" value="Genomic_DNA"/>
</dbReference>
<dbReference type="SUPFAM" id="SSF54909">
    <property type="entry name" value="Dimeric alpha+beta barrel"/>
    <property type="match status" value="1"/>
</dbReference>
<gene>
    <name evidence="1" type="ORF">M0H32_14650</name>
</gene>
<protein>
    <submittedName>
        <fullName evidence="1">DUF1428 domain-containing protein</fullName>
    </submittedName>
</protein>
<evidence type="ECO:0000313" key="2">
    <source>
        <dbReference type="Proteomes" id="UP001431221"/>
    </source>
</evidence>
<keyword evidence="2" id="KW-1185">Reference proteome</keyword>
<reference evidence="1" key="1">
    <citation type="submission" date="2022-04" db="EMBL/GenBank/DDBJ databases">
        <title>Roseibium sp. CAU 1639 isolated from mud.</title>
        <authorList>
            <person name="Kim W."/>
        </authorList>
    </citation>
    <scope>NUCLEOTIDE SEQUENCE</scope>
    <source>
        <strain evidence="1">CAU 1639</strain>
    </source>
</reference>
<accession>A0ABT0GVE8</accession>
<dbReference type="InterPro" id="IPR011008">
    <property type="entry name" value="Dimeric_a/b-barrel"/>
</dbReference>
<dbReference type="InterPro" id="IPR009874">
    <property type="entry name" value="DUF1428"/>
</dbReference>
<dbReference type="PIRSF" id="PIRSF007028">
    <property type="entry name" value="UCP007028"/>
    <property type="match status" value="1"/>
</dbReference>
<dbReference type="RefSeq" id="WP_248155248.1">
    <property type="nucleotide sequence ID" value="NZ_JALNMJ010000009.1"/>
</dbReference>
<dbReference type="Proteomes" id="UP001431221">
    <property type="component" value="Unassembled WGS sequence"/>
</dbReference>
<dbReference type="Pfam" id="PF07237">
    <property type="entry name" value="DUF1428"/>
    <property type="match status" value="1"/>
</dbReference>
<evidence type="ECO:0000313" key="1">
    <source>
        <dbReference type="EMBL" id="MCK7613412.1"/>
    </source>
</evidence>
<comment type="caution">
    <text evidence="1">The sequence shown here is derived from an EMBL/GenBank/DDBJ whole genome shotgun (WGS) entry which is preliminary data.</text>
</comment>
<proteinExistence type="predicted"/>
<sequence length="119" mass="13414">MTYIQGFLAPVKTAKKADYKEIAERSWALFKEYGALSCSEGWGIDVPDGEVTSFPMAVKKEPDETVVFSWIIWPDKATADACMATMESDPRWEETMPNAGEVFSLKRMVFGGFEPLIQY</sequence>
<dbReference type="Gene3D" id="3.30.70.100">
    <property type="match status" value="1"/>
</dbReference>